<name>A0ABD5RPA5_9EURY</name>
<protein>
    <submittedName>
        <fullName evidence="2">Helix-turn-helix transcriptional regulator</fullName>
    </submittedName>
</protein>
<dbReference type="EMBL" id="JBHSQH010000001">
    <property type="protein sequence ID" value="MFC5972079.1"/>
    <property type="molecule type" value="Genomic_DNA"/>
</dbReference>
<evidence type="ECO:0000313" key="2">
    <source>
        <dbReference type="EMBL" id="MFC5972079.1"/>
    </source>
</evidence>
<comment type="caution">
    <text evidence="2">The sequence shown here is derived from an EMBL/GenBank/DDBJ whole genome shotgun (WGS) entry which is preliminary data.</text>
</comment>
<dbReference type="Proteomes" id="UP001596099">
    <property type="component" value="Unassembled WGS sequence"/>
</dbReference>
<gene>
    <name evidence="2" type="ORF">ACFPYI_12135</name>
</gene>
<dbReference type="SUPFAM" id="SSF46785">
    <property type="entry name" value="Winged helix' DNA-binding domain"/>
    <property type="match status" value="1"/>
</dbReference>
<dbReference type="Pfam" id="PF03551">
    <property type="entry name" value="PadR"/>
    <property type="match status" value="1"/>
</dbReference>
<proteinExistence type="predicted"/>
<dbReference type="Gene3D" id="1.10.10.10">
    <property type="entry name" value="Winged helix-like DNA-binding domain superfamily/Winged helix DNA-binding domain"/>
    <property type="match status" value="1"/>
</dbReference>
<feature type="domain" description="Transcription regulator PadR N-terminal" evidence="1">
    <location>
        <begin position="12"/>
        <end position="79"/>
    </location>
</feature>
<dbReference type="InterPro" id="IPR005149">
    <property type="entry name" value="Tscrpt_reg_PadR_N"/>
</dbReference>
<dbReference type="InterPro" id="IPR036388">
    <property type="entry name" value="WH-like_DNA-bd_sf"/>
</dbReference>
<accession>A0ABD5RPA5</accession>
<keyword evidence="3" id="KW-1185">Reference proteome</keyword>
<sequence>MHRLTGFQRDLLTVIKGLDQPSGQTVRNHLEEQRKQKITHGRLYPNLDVIVSEGLVEKGNIDRRTNYYAISDTGQQALESYYDWFTQQVESR</sequence>
<evidence type="ECO:0000313" key="3">
    <source>
        <dbReference type="Proteomes" id="UP001596099"/>
    </source>
</evidence>
<dbReference type="AlphaFoldDB" id="A0ABD5RPA5"/>
<dbReference type="InterPro" id="IPR036390">
    <property type="entry name" value="WH_DNA-bd_sf"/>
</dbReference>
<dbReference type="RefSeq" id="WP_247418456.1">
    <property type="nucleotide sequence ID" value="NZ_JALLGW010000001.1"/>
</dbReference>
<reference evidence="2 3" key="1">
    <citation type="journal article" date="2019" name="Int. J. Syst. Evol. Microbiol.">
        <title>The Global Catalogue of Microorganisms (GCM) 10K type strain sequencing project: providing services to taxonomists for standard genome sequencing and annotation.</title>
        <authorList>
            <consortium name="The Broad Institute Genomics Platform"/>
            <consortium name="The Broad Institute Genome Sequencing Center for Infectious Disease"/>
            <person name="Wu L."/>
            <person name="Ma J."/>
        </authorList>
    </citation>
    <scope>NUCLEOTIDE SEQUENCE [LARGE SCALE GENOMIC DNA]</scope>
    <source>
        <strain evidence="2 3">CGMCC 1.12543</strain>
    </source>
</reference>
<organism evidence="2 3">
    <name type="scientific">Halomarina salina</name>
    <dbReference type="NCBI Taxonomy" id="1872699"/>
    <lineage>
        <taxon>Archaea</taxon>
        <taxon>Methanobacteriati</taxon>
        <taxon>Methanobacteriota</taxon>
        <taxon>Stenosarchaea group</taxon>
        <taxon>Halobacteria</taxon>
        <taxon>Halobacteriales</taxon>
        <taxon>Natronomonadaceae</taxon>
        <taxon>Halomarina</taxon>
    </lineage>
</organism>
<evidence type="ECO:0000259" key="1">
    <source>
        <dbReference type="Pfam" id="PF03551"/>
    </source>
</evidence>